<dbReference type="AlphaFoldDB" id="A0A2P1PRN6"/>
<dbReference type="EMBL" id="CP027860">
    <property type="protein sequence ID" value="AVP97494.1"/>
    <property type="molecule type" value="Genomic_DNA"/>
</dbReference>
<evidence type="ECO:0000313" key="10">
    <source>
        <dbReference type="EMBL" id="AVP97494.1"/>
    </source>
</evidence>
<dbReference type="InterPro" id="IPR029016">
    <property type="entry name" value="GAF-like_dom_sf"/>
</dbReference>
<reference evidence="10 11" key="2">
    <citation type="submission" date="2018-03" db="EMBL/GenBank/DDBJ databases">
        <authorList>
            <person name="Keele B.F."/>
        </authorList>
    </citation>
    <scope>NUCLEOTIDE SEQUENCE [LARGE SCALE GENOMIC DNA]</scope>
    <source>
        <strain evidence="10 11">D13</strain>
    </source>
</reference>
<keyword evidence="6" id="KW-1133">Transmembrane helix</keyword>
<evidence type="ECO:0000259" key="9">
    <source>
        <dbReference type="PROSITE" id="PS50109"/>
    </source>
</evidence>
<dbReference type="PROSITE" id="PS50109">
    <property type="entry name" value="HIS_KIN"/>
    <property type="match status" value="1"/>
</dbReference>
<dbReference type="InterPro" id="IPR050482">
    <property type="entry name" value="Sensor_HK_TwoCompSys"/>
</dbReference>
<evidence type="ECO:0000256" key="7">
    <source>
        <dbReference type="ARBA" id="ARBA00023012"/>
    </source>
</evidence>
<dbReference type="Gene3D" id="1.20.5.1930">
    <property type="match status" value="1"/>
</dbReference>
<dbReference type="SMART" id="SM00065">
    <property type="entry name" value="GAF"/>
    <property type="match status" value="2"/>
</dbReference>
<dbReference type="OrthoDB" id="9797605at2"/>
<name>A0A2P1PRN6_9GAMM</name>
<reference evidence="10 11" key="1">
    <citation type="submission" date="2018-03" db="EMBL/GenBank/DDBJ databases">
        <title>Ahniella affigens gen. nov., sp. nov., a gammaproteobacterium isolated from sandy soil near a stream.</title>
        <authorList>
            <person name="Ko Y."/>
            <person name="Kim J.-H."/>
        </authorList>
    </citation>
    <scope>NUCLEOTIDE SEQUENCE [LARGE SCALE GENOMIC DNA]</scope>
    <source>
        <strain evidence="10 11">D13</strain>
    </source>
</reference>
<dbReference type="PANTHER" id="PTHR24421:SF37">
    <property type="entry name" value="SENSOR HISTIDINE KINASE NARS"/>
    <property type="match status" value="1"/>
</dbReference>
<dbReference type="SUPFAM" id="SSF55781">
    <property type="entry name" value="GAF domain-like"/>
    <property type="match status" value="2"/>
</dbReference>
<proteinExistence type="predicted"/>
<keyword evidence="7" id="KW-0902">Two-component regulatory system</keyword>
<dbReference type="Proteomes" id="UP000241074">
    <property type="component" value="Chromosome"/>
</dbReference>
<evidence type="ECO:0000256" key="2">
    <source>
        <dbReference type="ARBA" id="ARBA00022475"/>
    </source>
</evidence>
<dbReference type="GO" id="GO:0005886">
    <property type="term" value="C:plasma membrane"/>
    <property type="evidence" value="ECO:0007669"/>
    <property type="project" value="UniProtKB-SubCell"/>
</dbReference>
<comment type="subcellular location">
    <subcellularLocation>
        <location evidence="1">Cell membrane</location>
        <topology evidence="1">Multi-pass membrane protein</topology>
    </subcellularLocation>
</comment>
<keyword evidence="11" id="KW-1185">Reference proteome</keyword>
<dbReference type="GO" id="GO:0046983">
    <property type="term" value="F:protein dimerization activity"/>
    <property type="evidence" value="ECO:0007669"/>
    <property type="project" value="InterPro"/>
</dbReference>
<evidence type="ECO:0000256" key="6">
    <source>
        <dbReference type="ARBA" id="ARBA00022989"/>
    </source>
</evidence>
<evidence type="ECO:0000256" key="8">
    <source>
        <dbReference type="ARBA" id="ARBA00023136"/>
    </source>
</evidence>
<protein>
    <recommendedName>
        <fullName evidence="9">Histidine kinase domain-containing protein</fullName>
    </recommendedName>
</protein>
<sequence length="660" mass="72683">MRLSSGSWRPCFPIASQCSPHPCRNHNGRGCGLTTRTQANCNHDLPIARIAFSPCKARHRARVARALVRFVRYPADAQDRHRRAAGCQGDAMPIQGHSPFAKSHVGMDRDSQKLKALIQMVEDVSSELELTPLLTRLIQNACELIGADDGTVGLYDPDKNVIRTEAVYRMPARELGAEMAPGVGLAGKVLATREPVYARYGDLADIPLPELAENEVVGMPVFWREQMIGFFGVGAHAGHSFSEQDLTMLLLFARHAGIAIENARRYAAERRRAQRFALIAQVASMAASADTELSLLQQVADAMHDMLGFPNIDIPLVDPEDRNILVIRVRGGDYKHRIKHIDRIPVSRGIMGAAITEQRSQCVNDVRADPRYITPPGVIPPQAELAVPILLRGDAIGVINVESEQRFDDLDVVSLEIIASALAVGLENSRLFREAQQAAITAERGRLARDLHDNVTQILSSISLMAQSLPLAWKRDASEGERRSLRLHELAQTGFAELRALLKELSPSDVRPDISKSGLAFLGLERLKDLGLPAAIEPLLKRMAQDSHQLRFEFSDYVPQSLEHEEALYRICQEAVSNVLKHAEAASIAVSTRVGPQIVTLRIVDDGKGIQQTRRDGLGLESMRTRMKHLGGVFRAIANTPRGTIIEVALPRQDRVLAPG</sequence>
<evidence type="ECO:0000256" key="1">
    <source>
        <dbReference type="ARBA" id="ARBA00004651"/>
    </source>
</evidence>
<dbReference type="SMART" id="SM00387">
    <property type="entry name" value="HATPase_c"/>
    <property type="match status" value="1"/>
</dbReference>
<dbReference type="InterPro" id="IPR003594">
    <property type="entry name" value="HATPase_dom"/>
</dbReference>
<evidence type="ECO:0000313" key="11">
    <source>
        <dbReference type="Proteomes" id="UP000241074"/>
    </source>
</evidence>
<dbReference type="InterPro" id="IPR003018">
    <property type="entry name" value="GAF"/>
</dbReference>
<dbReference type="PANTHER" id="PTHR24421">
    <property type="entry name" value="NITRATE/NITRITE SENSOR PROTEIN NARX-RELATED"/>
    <property type="match status" value="1"/>
</dbReference>
<dbReference type="CDD" id="cd16917">
    <property type="entry name" value="HATPase_UhpB-NarQ-NarX-like"/>
    <property type="match status" value="1"/>
</dbReference>
<evidence type="ECO:0000256" key="4">
    <source>
        <dbReference type="ARBA" id="ARBA00022692"/>
    </source>
</evidence>
<gene>
    <name evidence="10" type="ORF">C7S18_09940</name>
</gene>
<dbReference type="Pfam" id="PF07730">
    <property type="entry name" value="HisKA_3"/>
    <property type="match status" value="1"/>
</dbReference>
<keyword evidence="4" id="KW-0812">Transmembrane</keyword>
<dbReference type="KEGG" id="xba:C7S18_09940"/>
<feature type="domain" description="Histidine kinase" evidence="9">
    <location>
        <begin position="446"/>
        <end position="654"/>
    </location>
</feature>
<dbReference type="SUPFAM" id="SSF55874">
    <property type="entry name" value="ATPase domain of HSP90 chaperone/DNA topoisomerase II/histidine kinase"/>
    <property type="match status" value="1"/>
</dbReference>
<dbReference type="InterPro" id="IPR011712">
    <property type="entry name" value="Sig_transdc_His_kin_sub3_dim/P"/>
</dbReference>
<dbReference type="Gene3D" id="3.30.450.40">
    <property type="match status" value="2"/>
</dbReference>
<keyword evidence="8" id="KW-0472">Membrane</keyword>
<dbReference type="InterPro" id="IPR036890">
    <property type="entry name" value="HATPase_C_sf"/>
</dbReference>
<evidence type="ECO:0000256" key="3">
    <source>
        <dbReference type="ARBA" id="ARBA00022679"/>
    </source>
</evidence>
<dbReference type="Pfam" id="PF02518">
    <property type="entry name" value="HATPase_c"/>
    <property type="match status" value="1"/>
</dbReference>
<keyword evidence="5" id="KW-0418">Kinase</keyword>
<dbReference type="InterPro" id="IPR005467">
    <property type="entry name" value="His_kinase_dom"/>
</dbReference>
<dbReference type="Gene3D" id="3.30.565.10">
    <property type="entry name" value="Histidine kinase-like ATPase, C-terminal domain"/>
    <property type="match status" value="1"/>
</dbReference>
<evidence type="ECO:0000256" key="5">
    <source>
        <dbReference type="ARBA" id="ARBA00022777"/>
    </source>
</evidence>
<keyword evidence="3" id="KW-0808">Transferase</keyword>
<dbReference type="Pfam" id="PF13185">
    <property type="entry name" value="GAF_2"/>
    <property type="match status" value="2"/>
</dbReference>
<dbReference type="GO" id="GO:0000155">
    <property type="term" value="F:phosphorelay sensor kinase activity"/>
    <property type="evidence" value="ECO:0007669"/>
    <property type="project" value="InterPro"/>
</dbReference>
<accession>A0A2P1PRN6</accession>
<keyword evidence="2" id="KW-1003">Cell membrane</keyword>
<organism evidence="10 11">
    <name type="scientific">Ahniella affigens</name>
    <dbReference type="NCBI Taxonomy" id="2021234"/>
    <lineage>
        <taxon>Bacteria</taxon>
        <taxon>Pseudomonadati</taxon>
        <taxon>Pseudomonadota</taxon>
        <taxon>Gammaproteobacteria</taxon>
        <taxon>Lysobacterales</taxon>
        <taxon>Rhodanobacteraceae</taxon>
        <taxon>Ahniella</taxon>
    </lineage>
</organism>